<evidence type="ECO:0000313" key="1">
    <source>
        <dbReference type="EMBL" id="SAK51144.1"/>
    </source>
</evidence>
<dbReference type="STRING" id="1777138.AWB77_01292"/>
<evidence type="ECO:0008006" key="3">
    <source>
        <dbReference type="Google" id="ProtNLM"/>
    </source>
</evidence>
<comment type="caution">
    <text evidence="1">The sequence shown here is derived from an EMBL/GenBank/DDBJ whole genome shotgun (WGS) entry which is preliminary data.</text>
</comment>
<evidence type="ECO:0000313" key="2">
    <source>
        <dbReference type="Proteomes" id="UP000054903"/>
    </source>
</evidence>
<dbReference type="RefSeq" id="WP_061133538.1">
    <property type="nucleotide sequence ID" value="NZ_FCNX02000002.1"/>
</dbReference>
<organism evidence="1 2">
    <name type="scientific">Caballeronia fortuita</name>
    <dbReference type="NCBI Taxonomy" id="1777138"/>
    <lineage>
        <taxon>Bacteria</taxon>
        <taxon>Pseudomonadati</taxon>
        <taxon>Pseudomonadota</taxon>
        <taxon>Betaproteobacteria</taxon>
        <taxon>Burkholderiales</taxon>
        <taxon>Burkholderiaceae</taxon>
        <taxon>Caballeronia</taxon>
    </lineage>
</organism>
<proteinExistence type="predicted"/>
<accession>A0A158A018</accession>
<protein>
    <recommendedName>
        <fullName evidence="3">Metal ABC transporter ATPase</fullName>
    </recommendedName>
</protein>
<sequence>MGLGMQIAYLGFTGSGAIEREAGIELLRLADVASDVVDCKLTIKASPDMDGRTVFDAQLVLLTRAAGPLTAQCSTETDASAAMHHAFDDAIRLLSHRRPPGAI</sequence>
<keyword evidence="2" id="KW-1185">Reference proteome</keyword>
<dbReference type="EMBL" id="FCNX02000002">
    <property type="protein sequence ID" value="SAK51144.1"/>
    <property type="molecule type" value="Genomic_DNA"/>
</dbReference>
<name>A0A158A018_9BURK</name>
<reference evidence="1" key="1">
    <citation type="submission" date="2016-01" db="EMBL/GenBank/DDBJ databases">
        <authorList>
            <person name="Peeters C."/>
        </authorList>
    </citation>
    <scope>NUCLEOTIDE SEQUENCE</scope>
    <source>
        <strain evidence="1">LMG 29320</strain>
    </source>
</reference>
<dbReference type="Proteomes" id="UP000054903">
    <property type="component" value="Unassembled WGS sequence"/>
</dbReference>
<dbReference type="AlphaFoldDB" id="A0A158A018"/>
<gene>
    <name evidence="1" type="ORF">AWB77_01292</name>
</gene>